<dbReference type="Proteomes" id="UP000095472">
    <property type="component" value="Chromosome"/>
</dbReference>
<sequence>MRLIVVGRSPEPPPESPATLGIEDIQQLRQILLTQARQAAHSPTPVQIETQIQQVWRDRAIRQNLQALRQFTPVDYRAVDVTQEEAFGGLIQEIYRQYGRLDAAIHGAGIIEDKLIVDKHPDSFDRVFNTKADSAFLLSRYLQPESLKLLVFFGSVAGRYGNRGQGDYAAANEVVNRLYLAVKPPLVLTARVVAINWVLWDTTGMASEAVKQRFRERGIIPISLSAGCQFFLEEVCFGSREEVEIVAGEGPWSDWEAIAVSHPFVLLPVPSRTCKPTIVLS</sequence>
<reference evidence="1 2" key="1">
    <citation type="journal article" date="2016" name="Genome Announc.">
        <title>Draft Genome Sequence of the Thermotolerant Cyanobacterium Desertifilum sp. IPPAS B-1220.</title>
        <authorList>
            <person name="Mironov K.S."/>
            <person name="Sinetova M.A."/>
            <person name="Bolatkhan K."/>
            <person name="Zayadan B.K."/>
            <person name="Ustinova V.V."/>
            <person name="Kupriyanova E.V."/>
            <person name="Skrypnik A.N."/>
            <person name="Gogoleva N.E."/>
            <person name="Gogolev Y.V."/>
            <person name="Los D.A."/>
        </authorList>
    </citation>
    <scope>NUCLEOTIDE SEQUENCE [LARGE SCALE GENOMIC DNA]</scope>
    <source>
        <strain evidence="1 2">IPPAS B-1220</strain>
    </source>
</reference>
<proteinExistence type="predicted"/>
<organism evidence="1 2">
    <name type="scientific">Desertifilum tharense IPPAS B-1220</name>
    <dbReference type="NCBI Taxonomy" id="1781255"/>
    <lineage>
        <taxon>Bacteria</taxon>
        <taxon>Bacillati</taxon>
        <taxon>Cyanobacteriota</taxon>
        <taxon>Cyanophyceae</taxon>
        <taxon>Desertifilales</taxon>
        <taxon>Desertifilaceae</taxon>
        <taxon>Desertifilum</taxon>
    </lineage>
</organism>
<dbReference type="EMBL" id="CP182909">
    <property type="protein sequence ID" value="XPM63507.1"/>
    <property type="molecule type" value="Genomic_DNA"/>
</dbReference>
<keyword evidence="2" id="KW-1185">Reference proteome</keyword>
<gene>
    <name evidence="1" type="ORF">BH720_030120</name>
</gene>
<name>A0ACD5GRN1_9CYAN</name>
<evidence type="ECO:0000313" key="1">
    <source>
        <dbReference type="EMBL" id="XPM63507.1"/>
    </source>
</evidence>
<protein>
    <submittedName>
        <fullName evidence="1">SDR family NAD(P)-dependent oxidoreductase</fullName>
    </submittedName>
</protein>
<accession>A0ACD5GRN1</accession>
<evidence type="ECO:0000313" key="2">
    <source>
        <dbReference type="Proteomes" id="UP000095472"/>
    </source>
</evidence>